<dbReference type="AlphaFoldDB" id="A0A166YR59"/>
<evidence type="ECO:0000256" key="1">
    <source>
        <dbReference type="SAM" id="MobiDB-lite"/>
    </source>
</evidence>
<proteinExistence type="predicted"/>
<sequence>MPELGKWRDFDQRERQLGGKSEHDRAKAVPNRGDPMGDQEAAPPSPVPRITAFGFDLGLSTATFAAAAGDLGLVGFGDVAAAKRR</sequence>
<evidence type="ECO:0000313" key="2">
    <source>
        <dbReference type="EMBL" id="KZL77961.1"/>
    </source>
</evidence>
<dbReference type="Proteomes" id="UP000076552">
    <property type="component" value="Unassembled WGS sequence"/>
</dbReference>
<accession>A0A166YR59</accession>
<comment type="caution">
    <text evidence="2">The sequence shown here is derived from an EMBL/GenBank/DDBJ whole genome shotgun (WGS) entry which is preliminary data.</text>
</comment>
<protein>
    <submittedName>
        <fullName evidence="2">Uncharacterized protein</fullName>
    </submittedName>
</protein>
<evidence type="ECO:0000313" key="3">
    <source>
        <dbReference type="Proteomes" id="UP000076552"/>
    </source>
</evidence>
<name>A0A166YR59_9PEZI</name>
<feature type="compositionally biased region" description="Basic and acidic residues" evidence="1">
    <location>
        <begin position="1"/>
        <end position="27"/>
    </location>
</feature>
<reference evidence="2 3" key="1">
    <citation type="submission" date="2015-06" db="EMBL/GenBank/DDBJ databases">
        <title>Survival trade-offs in plant roots during colonization by closely related pathogenic and mutualistic fungi.</title>
        <authorList>
            <person name="Hacquard S."/>
            <person name="Kracher B."/>
            <person name="Hiruma K."/>
            <person name="Weinman A."/>
            <person name="Muench P."/>
            <person name="Garrido Oter R."/>
            <person name="Ver Loren van Themaat E."/>
            <person name="Dallerey J.-F."/>
            <person name="Damm U."/>
            <person name="Henrissat B."/>
            <person name="Lespinet O."/>
            <person name="Thon M."/>
            <person name="Kemen E."/>
            <person name="McHardy A.C."/>
            <person name="Schulze-Lefert P."/>
            <person name="O'Connell R.J."/>
        </authorList>
    </citation>
    <scope>NUCLEOTIDE SEQUENCE [LARGE SCALE GENOMIC DNA]</scope>
    <source>
        <strain evidence="2 3">0861</strain>
    </source>
</reference>
<gene>
    <name evidence="2" type="ORF">CT0861_13266</name>
</gene>
<feature type="region of interest" description="Disordered" evidence="1">
    <location>
        <begin position="1"/>
        <end position="47"/>
    </location>
</feature>
<keyword evidence="3" id="KW-1185">Reference proteome</keyword>
<organism evidence="2 3">
    <name type="scientific">Colletotrichum tofieldiae</name>
    <dbReference type="NCBI Taxonomy" id="708197"/>
    <lineage>
        <taxon>Eukaryota</taxon>
        <taxon>Fungi</taxon>
        <taxon>Dikarya</taxon>
        <taxon>Ascomycota</taxon>
        <taxon>Pezizomycotina</taxon>
        <taxon>Sordariomycetes</taxon>
        <taxon>Hypocreomycetidae</taxon>
        <taxon>Glomerellales</taxon>
        <taxon>Glomerellaceae</taxon>
        <taxon>Colletotrichum</taxon>
        <taxon>Colletotrichum spaethianum species complex</taxon>
    </lineage>
</organism>
<dbReference type="EMBL" id="LFIV01000004">
    <property type="protein sequence ID" value="KZL77961.1"/>
    <property type="molecule type" value="Genomic_DNA"/>
</dbReference>